<dbReference type="InterPro" id="IPR041255">
    <property type="entry name" value="LpxI_N"/>
</dbReference>
<dbReference type="PANTHER" id="PTHR39962">
    <property type="entry name" value="BLL4848 PROTEIN"/>
    <property type="match status" value="1"/>
</dbReference>
<dbReference type="PATRIC" id="fig|134605.3.peg.275"/>
<evidence type="ECO:0000259" key="1">
    <source>
        <dbReference type="Pfam" id="PF06230"/>
    </source>
</evidence>
<dbReference type="InterPro" id="IPR053174">
    <property type="entry name" value="LpxI"/>
</dbReference>
<dbReference type="Gene3D" id="3.40.50.20">
    <property type="match status" value="1"/>
</dbReference>
<dbReference type="STRING" id="134605.HMPREF3206_00274"/>
<feature type="domain" description="LpxI N-terminal" evidence="2">
    <location>
        <begin position="3"/>
        <end position="130"/>
    </location>
</feature>
<feature type="domain" description="LpxI C-terminal" evidence="1">
    <location>
        <begin position="137"/>
        <end position="263"/>
    </location>
</feature>
<accession>A0A133NJN1</accession>
<proteinExistence type="predicted"/>
<comment type="caution">
    <text evidence="3">The sequence shown here is derived from an EMBL/GenBank/DDBJ whole genome shotgun (WGS) entry which is preliminary data.</text>
</comment>
<evidence type="ECO:0000313" key="4">
    <source>
        <dbReference type="Proteomes" id="UP000070617"/>
    </source>
</evidence>
<dbReference type="EMBL" id="LRPX01000008">
    <property type="protein sequence ID" value="KXA16506.1"/>
    <property type="molecule type" value="Genomic_DNA"/>
</dbReference>
<dbReference type="AlphaFoldDB" id="A0A133NJN1"/>
<dbReference type="RefSeq" id="WP_060793343.1">
    <property type="nucleotide sequence ID" value="NZ_KQ956514.1"/>
</dbReference>
<gene>
    <name evidence="3" type="ORF">HMPREF3206_00274</name>
</gene>
<dbReference type="InterPro" id="IPR043167">
    <property type="entry name" value="LpxI_C_sf"/>
</dbReference>
<evidence type="ECO:0000259" key="2">
    <source>
        <dbReference type="Pfam" id="PF17930"/>
    </source>
</evidence>
<organism evidence="3 4">
    <name type="scientific">Fusobacterium equinum</name>
    <dbReference type="NCBI Taxonomy" id="134605"/>
    <lineage>
        <taxon>Bacteria</taxon>
        <taxon>Fusobacteriati</taxon>
        <taxon>Fusobacteriota</taxon>
        <taxon>Fusobacteriia</taxon>
        <taxon>Fusobacteriales</taxon>
        <taxon>Fusobacteriaceae</taxon>
        <taxon>Fusobacterium</taxon>
    </lineage>
</organism>
<evidence type="ECO:0000313" key="3">
    <source>
        <dbReference type="EMBL" id="KXA16506.1"/>
    </source>
</evidence>
<keyword evidence="4" id="KW-1185">Reference proteome</keyword>
<dbReference type="Proteomes" id="UP000070617">
    <property type="component" value="Unassembled WGS sequence"/>
</dbReference>
<dbReference type="InterPro" id="IPR010415">
    <property type="entry name" value="LpxI_C"/>
</dbReference>
<dbReference type="Gene3D" id="3.40.140.80">
    <property type="match status" value="1"/>
</dbReference>
<sequence length="267" mass="30220">MEKIGIIVGNGKFPLYFMKEAKSQGYDLYPVGLFDSIEEEIKNMEHYRSFHIGHIGEIVKHFSFCGIKKLILLGKVEKSLLFQNLDLDYYGQEIMKMLPDKKDETLLFAVISFLKLNGIKVLSQNYLLSSFMVEEICYTEKKPEKEDHKTIQLGVEAAKMLTKLDIGQTVIVKEEAVVALEGMEGTDKTILRAGELAGKGCIIVKMARPKQDMRVDIPTIGVETVKKAIEIRAKGIVMEAKKMFFLEREEAISLANQYGIFLIGKKV</sequence>
<protein>
    <recommendedName>
        <fullName evidence="5">Septum site-determining protein MinC</fullName>
    </recommendedName>
</protein>
<dbReference type="Pfam" id="PF06230">
    <property type="entry name" value="LpxI_C"/>
    <property type="match status" value="1"/>
</dbReference>
<reference evidence="4" key="1">
    <citation type="submission" date="2016-01" db="EMBL/GenBank/DDBJ databases">
        <authorList>
            <person name="Mitreva M."/>
            <person name="Pepin K.H."/>
            <person name="Mihindukulasuriya K.A."/>
            <person name="Fulton R."/>
            <person name="Fronick C."/>
            <person name="O'Laughlin M."/>
            <person name="Miner T."/>
            <person name="Herter B."/>
            <person name="Rosa B.A."/>
            <person name="Cordes M."/>
            <person name="Tomlinson C."/>
            <person name="Wollam A."/>
            <person name="Palsikar V.B."/>
            <person name="Mardis E.R."/>
            <person name="Wilson R.K."/>
        </authorList>
    </citation>
    <scope>NUCLEOTIDE SEQUENCE [LARGE SCALE GENOMIC DNA]</scope>
    <source>
        <strain evidence="4">CMW8396</strain>
    </source>
</reference>
<dbReference type="Pfam" id="PF17930">
    <property type="entry name" value="LpxI_N"/>
    <property type="match status" value="1"/>
</dbReference>
<evidence type="ECO:0008006" key="5">
    <source>
        <dbReference type="Google" id="ProtNLM"/>
    </source>
</evidence>
<dbReference type="PANTHER" id="PTHR39962:SF1">
    <property type="entry name" value="LPXI FAMILY PROTEIN"/>
    <property type="match status" value="1"/>
</dbReference>
<name>A0A133NJN1_9FUSO</name>